<evidence type="ECO:0000256" key="5">
    <source>
        <dbReference type="HAMAP-Rule" id="MF_01609"/>
    </source>
</evidence>
<dbReference type="InterPro" id="IPR011793">
    <property type="entry name" value="YbdK"/>
</dbReference>
<dbReference type="InterPro" id="IPR014746">
    <property type="entry name" value="Gln_synth/guanido_kin_cat_dom"/>
</dbReference>
<dbReference type="NCBIfam" id="TIGR02050">
    <property type="entry name" value="gshA_cyan_rel"/>
    <property type="match status" value="1"/>
</dbReference>
<evidence type="ECO:0000256" key="3">
    <source>
        <dbReference type="ARBA" id="ARBA00022840"/>
    </source>
</evidence>
<dbReference type="Proteomes" id="UP000007882">
    <property type="component" value="Chromosome"/>
</dbReference>
<dbReference type="GO" id="GO:0042398">
    <property type="term" value="P:modified amino acid biosynthetic process"/>
    <property type="evidence" value="ECO:0007669"/>
    <property type="project" value="InterPro"/>
</dbReference>
<dbReference type="EMBL" id="AP012319">
    <property type="protein sequence ID" value="BAL89158.1"/>
    <property type="molecule type" value="Genomic_DNA"/>
</dbReference>
<keyword evidence="2 5" id="KW-0547">Nucleotide-binding</keyword>
<dbReference type="KEGG" id="ams:AMIS_39380"/>
<dbReference type="eggNOG" id="COG2170">
    <property type="taxonomic scope" value="Bacteria"/>
</dbReference>
<gene>
    <name evidence="6" type="ordered locus">AMIS_39380</name>
</gene>
<evidence type="ECO:0000313" key="7">
    <source>
        <dbReference type="Proteomes" id="UP000007882"/>
    </source>
</evidence>
<comment type="catalytic activity">
    <reaction evidence="4 5">
        <text>L-cysteine + L-glutamate + ATP = gamma-L-glutamyl-L-cysteine + ADP + phosphate + H(+)</text>
        <dbReference type="Rhea" id="RHEA:13285"/>
        <dbReference type="ChEBI" id="CHEBI:15378"/>
        <dbReference type="ChEBI" id="CHEBI:29985"/>
        <dbReference type="ChEBI" id="CHEBI:30616"/>
        <dbReference type="ChEBI" id="CHEBI:35235"/>
        <dbReference type="ChEBI" id="CHEBI:43474"/>
        <dbReference type="ChEBI" id="CHEBI:58173"/>
        <dbReference type="ChEBI" id="CHEBI:456216"/>
        <dbReference type="EC" id="6.3.2.2"/>
    </reaction>
</comment>
<dbReference type="InterPro" id="IPR050141">
    <property type="entry name" value="GCL_type2/YbdK_subfam"/>
</dbReference>
<dbReference type="PANTHER" id="PTHR36510">
    <property type="entry name" value="GLUTAMATE--CYSTEINE LIGASE 2-RELATED"/>
    <property type="match status" value="1"/>
</dbReference>
<dbReference type="HOGENOM" id="CLU_044848_0_0_11"/>
<keyword evidence="7" id="KW-1185">Reference proteome</keyword>
<comment type="similarity">
    <text evidence="5">Belongs to the glutamate--cysteine ligase type 2 family. YbdK subfamily.</text>
</comment>
<name>I0H821_ACTM4</name>
<evidence type="ECO:0000256" key="1">
    <source>
        <dbReference type="ARBA" id="ARBA00022598"/>
    </source>
</evidence>
<dbReference type="InterPro" id="IPR006336">
    <property type="entry name" value="GCS2"/>
</dbReference>
<dbReference type="Pfam" id="PF04107">
    <property type="entry name" value="GCS2"/>
    <property type="match status" value="1"/>
</dbReference>
<dbReference type="NCBIfam" id="NF010041">
    <property type="entry name" value="PRK13517.1-1"/>
    <property type="match status" value="1"/>
</dbReference>
<sequence length="362" mass="39665">MLTVGVEEEFLLLDPDTGANAPVAEKVRAALPEQARRQSRAEVRRSMLEMVTGVCTDLRDVRDQLGSLRRAAAIAADDAGVRLTAVAATPVSEPDRSVPDDPRYHTMIDRFGPLAQDPALCGMHVHVGVDDRDLAVQVCNHLRIWLPVIQALTGNSPFFEGADTGHSSWRNVQLRRWFSVAPTPYLRDAREHDRTVDDLIATGIMIDEGMVQWYARLSPRYPTVEIRMGDVCADVDDAVLVTALVRAAVDTALGEARAGRAAPDPRDAVVSGAHWRAARDGLGGDLVDLRDGRARPAWELIGEFAALVDPSLRRSGDRQLVRDGLVRLRETGCGADRQRAVHRRTGDIRAALEAAALWTRTT</sequence>
<dbReference type="AlphaFoldDB" id="I0H821"/>
<keyword evidence="3 5" id="KW-0067">ATP-binding</keyword>
<dbReference type="STRING" id="512565.AMIS_39380"/>
<protein>
    <recommendedName>
        <fullName evidence="5">Putative glutamate--cysteine ligase 2</fullName>
        <ecNumber evidence="5">6.3.2.2</ecNumber>
    </recommendedName>
    <alternativeName>
        <fullName evidence="5">Gamma-glutamylcysteine synthetase 2</fullName>
        <shortName evidence="5">GCS 2</shortName>
        <shortName evidence="5">Gamma-GCS 2</shortName>
    </alternativeName>
</protein>
<reference evidence="6 7" key="1">
    <citation type="submission" date="2012-02" db="EMBL/GenBank/DDBJ databases">
        <title>Complete genome sequence of Actinoplanes missouriensis 431 (= NBRC 102363).</title>
        <authorList>
            <person name="Ohnishi Y."/>
            <person name="Ishikawa J."/>
            <person name="Sekine M."/>
            <person name="Hosoyama A."/>
            <person name="Harada T."/>
            <person name="Narita H."/>
            <person name="Hata T."/>
            <person name="Konno Y."/>
            <person name="Tutikane K."/>
            <person name="Fujita N."/>
            <person name="Horinouchi S."/>
            <person name="Hayakawa M."/>
        </authorList>
    </citation>
    <scope>NUCLEOTIDE SEQUENCE [LARGE SCALE GENOMIC DNA]</scope>
    <source>
        <strain evidence="7">ATCC 14538 / DSM 43046 / CBS 188.64 / JCM 3121 / NBRC 102363 / NCIMB 12654 / NRRL B-3342 / UNCC 431</strain>
    </source>
</reference>
<keyword evidence="1 5" id="KW-0436">Ligase</keyword>
<dbReference type="SUPFAM" id="SSF55931">
    <property type="entry name" value="Glutamine synthetase/guanido kinase"/>
    <property type="match status" value="1"/>
</dbReference>
<proteinExistence type="inferred from homology"/>
<evidence type="ECO:0000256" key="4">
    <source>
        <dbReference type="ARBA" id="ARBA00048819"/>
    </source>
</evidence>
<evidence type="ECO:0000313" key="6">
    <source>
        <dbReference type="EMBL" id="BAL89158.1"/>
    </source>
</evidence>
<dbReference type="PANTHER" id="PTHR36510:SF1">
    <property type="entry name" value="GLUTAMATE--CYSTEINE LIGASE 2-RELATED"/>
    <property type="match status" value="1"/>
</dbReference>
<comment type="function">
    <text evidence="5">ATP-dependent carboxylate-amine ligase which exhibits weak glutamate--cysteine ligase activity.</text>
</comment>
<dbReference type="EC" id="6.3.2.2" evidence="5"/>
<dbReference type="GO" id="GO:0005524">
    <property type="term" value="F:ATP binding"/>
    <property type="evidence" value="ECO:0007669"/>
    <property type="project" value="UniProtKB-KW"/>
</dbReference>
<dbReference type="PATRIC" id="fig|512565.3.peg.3925"/>
<evidence type="ECO:0000256" key="2">
    <source>
        <dbReference type="ARBA" id="ARBA00022741"/>
    </source>
</evidence>
<accession>I0H821</accession>
<dbReference type="RefSeq" id="WP_014444052.1">
    <property type="nucleotide sequence ID" value="NC_017093.1"/>
</dbReference>
<dbReference type="HAMAP" id="MF_01609">
    <property type="entry name" value="Glu_cys_ligase_2"/>
    <property type="match status" value="1"/>
</dbReference>
<dbReference type="Gene3D" id="3.30.590.20">
    <property type="match status" value="1"/>
</dbReference>
<dbReference type="OrthoDB" id="9803842at2"/>
<dbReference type="GO" id="GO:0004357">
    <property type="term" value="F:glutamate-cysteine ligase activity"/>
    <property type="evidence" value="ECO:0007669"/>
    <property type="project" value="UniProtKB-EC"/>
</dbReference>
<organism evidence="6 7">
    <name type="scientific">Actinoplanes missouriensis (strain ATCC 14538 / DSM 43046 / CBS 188.64 / JCM 3121 / NBRC 102363 / NCIMB 12654 / NRRL B-3342 / UNCC 431)</name>
    <dbReference type="NCBI Taxonomy" id="512565"/>
    <lineage>
        <taxon>Bacteria</taxon>
        <taxon>Bacillati</taxon>
        <taxon>Actinomycetota</taxon>
        <taxon>Actinomycetes</taxon>
        <taxon>Micromonosporales</taxon>
        <taxon>Micromonosporaceae</taxon>
        <taxon>Actinoplanes</taxon>
    </lineage>
</organism>